<name>A0A9P9BJU3_9PEZI</name>
<dbReference type="AlphaFoldDB" id="A0A9P9BJU3"/>
<dbReference type="Proteomes" id="UP000756346">
    <property type="component" value="Unassembled WGS sequence"/>
</dbReference>
<keyword evidence="2" id="KW-1185">Reference proteome</keyword>
<dbReference type="GeneID" id="70191176"/>
<dbReference type="EMBL" id="JAGTJQ010000011">
    <property type="protein sequence ID" value="KAH7018498.1"/>
    <property type="molecule type" value="Genomic_DNA"/>
</dbReference>
<proteinExistence type="predicted"/>
<protein>
    <submittedName>
        <fullName evidence="1">Uncharacterized protein</fullName>
    </submittedName>
</protein>
<evidence type="ECO:0000313" key="1">
    <source>
        <dbReference type="EMBL" id="KAH7018498.1"/>
    </source>
</evidence>
<organism evidence="1 2">
    <name type="scientific">Microdochium trichocladiopsis</name>
    <dbReference type="NCBI Taxonomy" id="1682393"/>
    <lineage>
        <taxon>Eukaryota</taxon>
        <taxon>Fungi</taxon>
        <taxon>Dikarya</taxon>
        <taxon>Ascomycota</taxon>
        <taxon>Pezizomycotina</taxon>
        <taxon>Sordariomycetes</taxon>
        <taxon>Xylariomycetidae</taxon>
        <taxon>Xylariales</taxon>
        <taxon>Microdochiaceae</taxon>
        <taxon>Microdochium</taxon>
    </lineage>
</organism>
<sequence length="191" mass="20765">MGAFSRACGEVPTQGPRLARTIQFPSLSTVTQLHQQPARQPFNHKICMCQVRGCSPRATLPCTQGHDSLLRPPFPGALVHLMKLPQFRLSPTSLFAVSPRVQTPLETRIASHRFINRLVSFSQPWRLAAVVRQLVLQLVPKAGMVQVPRGEGETLAGLVSGNLPSTILQRAVPSCAHDAAKTRLGPGSLEL</sequence>
<dbReference type="RefSeq" id="XP_046006765.1">
    <property type="nucleotide sequence ID" value="XM_046161630.1"/>
</dbReference>
<comment type="caution">
    <text evidence="1">The sequence shown here is derived from an EMBL/GenBank/DDBJ whole genome shotgun (WGS) entry which is preliminary data.</text>
</comment>
<reference evidence="1" key="1">
    <citation type="journal article" date="2021" name="Nat. Commun.">
        <title>Genetic determinants of endophytism in the Arabidopsis root mycobiome.</title>
        <authorList>
            <person name="Mesny F."/>
            <person name="Miyauchi S."/>
            <person name="Thiergart T."/>
            <person name="Pickel B."/>
            <person name="Atanasova L."/>
            <person name="Karlsson M."/>
            <person name="Huettel B."/>
            <person name="Barry K.W."/>
            <person name="Haridas S."/>
            <person name="Chen C."/>
            <person name="Bauer D."/>
            <person name="Andreopoulos W."/>
            <person name="Pangilinan J."/>
            <person name="LaButti K."/>
            <person name="Riley R."/>
            <person name="Lipzen A."/>
            <person name="Clum A."/>
            <person name="Drula E."/>
            <person name="Henrissat B."/>
            <person name="Kohler A."/>
            <person name="Grigoriev I.V."/>
            <person name="Martin F.M."/>
            <person name="Hacquard S."/>
        </authorList>
    </citation>
    <scope>NUCLEOTIDE SEQUENCE</scope>
    <source>
        <strain evidence="1">MPI-CAGE-CH-0230</strain>
    </source>
</reference>
<accession>A0A9P9BJU3</accession>
<evidence type="ECO:0000313" key="2">
    <source>
        <dbReference type="Proteomes" id="UP000756346"/>
    </source>
</evidence>
<gene>
    <name evidence="1" type="ORF">B0I36DRAFT_39904</name>
</gene>